<dbReference type="OrthoDB" id="9777694at2"/>
<organism evidence="1 2">
    <name type="scientific">Caballeronia arvi</name>
    <dbReference type="NCBI Taxonomy" id="1777135"/>
    <lineage>
        <taxon>Bacteria</taxon>
        <taxon>Pseudomonadati</taxon>
        <taxon>Pseudomonadota</taxon>
        <taxon>Betaproteobacteria</taxon>
        <taxon>Burkholderiales</taxon>
        <taxon>Burkholderiaceae</taxon>
        <taxon>Caballeronia</taxon>
    </lineage>
</organism>
<name>A0A158HCY6_9BURK</name>
<accession>A0A158HCY6</accession>
<dbReference type="RefSeq" id="WP_061146336.1">
    <property type="nucleotide sequence ID" value="NZ_FCOM02000005.1"/>
</dbReference>
<evidence type="ECO:0000313" key="1">
    <source>
        <dbReference type="EMBL" id="SAL42262.1"/>
    </source>
</evidence>
<protein>
    <submittedName>
        <fullName evidence="1">Uncharacterized protein</fullName>
    </submittedName>
</protein>
<reference evidence="1" key="1">
    <citation type="submission" date="2016-01" db="EMBL/GenBank/DDBJ databases">
        <authorList>
            <person name="Peeters C."/>
        </authorList>
    </citation>
    <scope>NUCLEOTIDE SEQUENCE [LARGE SCALE GENOMIC DNA]</scope>
    <source>
        <strain evidence="1">LMG 29317</strain>
    </source>
</reference>
<dbReference type="AlphaFoldDB" id="A0A158HCY6"/>
<proteinExistence type="predicted"/>
<dbReference type="EMBL" id="FCOM02000005">
    <property type="protein sequence ID" value="SAL42262.1"/>
    <property type="molecule type" value="Genomic_DNA"/>
</dbReference>
<keyword evidence="2" id="KW-1185">Reference proteome</keyword>
<gene>
    <name evidence="1" type="ORF">AWB74_01716</name>
</gene>
<sequence length="293" mass="33471">MGYLFTRLQLYELVWAEPISTLAKSLVISDVGLAKACRRGDIPLPPRGYWAKLNAGQRVDRTPLPLRAPGASDRVEVGVGVGRPRVFRQDVADTSVPDAAPPEPLVYGETLDAVEARIRLALPAKFRFVHKLDNAHPLIGRLLREDDARREAMAKNRYAWDKPRFESPFEQRRLVFLSNLFTLLAALDVRAWMRGREARELGLHIGDQHVELKIDTLASLRPRKGPPKKARGEPMAVEVRVARWKHDEREERLFWSDGDANRLENQLREIAVALVLTAERQYRKALQFSYDWA</sequence>
<evidence type="ECO:0000313" key="2">
    <source>
        <dbReference type="Proteomes" id="UP000055019"/>
    </source>
</evidence>
<comment type="caution">
    <text evidence="1">The sequence shown here is derived from an EMBL/GenBank/DDBJ whole genome shotgun (WGS) entry which is preliminary data.</text>
</comment>
<dbReference type="Proteomes" id="UP000055019">
    <property type="component" value="Unassembled WGS sequence"/>
</dbReference>